<reference evidence="2" key="3">
    <citation type="submission" date="2016-03" db="UniProtKB">
        <authorList>
            <consortium name="EnsemblProtists"/>
        </authorList>
    </citation>
    <scope>IDENTIFICATION</scope>
</reference>
<dbReference type="GeneID" id="17292311"/>
<sequence length="127" mass="14148">MNCDVHALGDGSRGVGVYRAIRCVFNRLCLWPLRCSRWTPKKGQEGKDYSLCFRAVDTKNISAVASFKCFNIRVVKCKYCALPGDSYTSLAKLFFTDWFQIWSSNPNLGGNPDAIAPGRRAGILCTD</sequence>
<accession>L1IHZ7</accession>
<evidence type="ECO:0008006" key="4">
    <source>
        <dbReference type="Google" id="ProtNLM"/>
    </source>
</evidence>
<reference evidence="3" key="2">
    <citation type="submission" date="2012-11" db="EMBL/GenBank/DDBJ databases">
        <authorList>
            <person name="Kuo A."/>
            <person name="Curtis B.A."/>
            <person name="Tanifuji G."/>
            <person name="Burki F."/>
            <person name="Gruber A."/>
            <person name="Irimia M."/>
            <person name="Maruyama S."/>
            <person name="Arias M.C."/>
            <person name="Ball S.G."/>
            <person name="Gile G.H."/>
            <person name="Hirakawa Y."/>
            <person name="Hopkins J.F."/>
            <person name="Rensing S.A."/>
            <person name="Schmutz J."/>
            <person name="Symeonidi A."/>
            <person name="Elias M."/>
            <person name="Eveleigh R.J."/>
            <person name="Herman E.K."/>
            <person name="Klute M.J."/>
            <person name="Nakayama T."/>
            <person name="Obornik M."/>
            <person name="Reyes-Prieto A."/>
            <person name="Armbrust E.V."/>
            <person name="Aves S.J."/>
            <person name="Beiko R.G."/>
            <person name="Coutinho P."/>
            <person name="Dacks J.B."/>
            <person name="Durnford D.G."/>
            <person name="Fast N.M."/>
            <person name="Green B.R."/>
            <person name="Grisdale C."/>
            <person name="Hempe F."/>
            <person name="Henrissat B."/>
            <person name="Hoppner M.P."/>
            <person name="Ishida K.-I."/>
            <person name="Kim E."/>
            <person name="Koreny L."/>
            <person name="Kroth P.G."/>
            <person name="Liu Y."/>
            <person name="Malik S.-B."/>
            <person name="Maier U.G."/>
            <person name="McRose D."/>
            <person name="Mock T."/>
            <person name="Neilson J.A."/>
            <person name="Onodera N.T."/>
            <person name="Poole A.M."/>
            <person name="Pritham E.J."/>
            <person name="Richards T.A."/>
            <person name="Rocap G."/>
            <person name="Roy S.W."/>
            <person name="Sarai C."/>
            <person name="Schaack S."/>
            <person name="Shirato S."/>
            <person name="Slamovits C.H."/>
            <person name="Spencer D.F."/>
            <person name="Suzuki S."/>
            <person name="Worden A.Z."/>
            <person name="Zauner S."/>
            <person name="Barry K."/>
            <person name="Bell C."/>
            <person name="Bharti A.K."/>
            <person name="Crow J.A."/>
            <person name="Grimwood J."/>
            <person name="Kramer R."/>
            <person name="Lindquist E."/>
            <person name="Lucas S."/>
            <person name="Salamov A."/>
            <person name="McFadden G.I."/>
            <person name="Lane C.E."/>
            <person name="Keeling P.J."/>
            <person name="Gray M.W."/>
            <person name="Grigoriev I.V."/>
            <person name="Archibald J.M."/>
        </authorList>
    </citation>
    <scope>NUCLEOTIDE SEQUENCE</scope>
    <source>
        <strain evidence="3">CCMP2712</strain>
    </source>
</reference>
<dbReference type="EnsemblProtists" id="EKX35569">
    <property type="protein sequence ID" value="EKX35569"/>
    <property type="gene ID" value="GUITHDRAFT_155456"/>
</dbReference>
<dbReference type="Proteomes" id="UP000011087">
    <property type="component" value="Unassembled WGS sequence"/>
</dbReference>
<dbReference type="HOGENOM" id="CLU_1974739_0_0_1"/>
<dbReference type="AlphaFoldDB" id="L1IHZ7"/>
<dbReference type="OrthoDB" id="10662086at2759"/>
<reference evidence="1 3" key="1">
    <citation type="journal article" date="2012" name="Nature">
        <title>Algal genomes reveal evolutionary mosaicism and the fate of nucleomorphs.</title>
        <authorList>
            <consortium name="DOE Joint Genome Institute"/>
            <person name="Curtis B.A."/>
            <person name="Tanifuji G."/>
            <person name="Burki F."/>
            <person name="Gruber A."/>
            <person name="Irimia M."/>
            <person name="Maruyama S."/>
            <person name="Arias M.C."/>
            <person name="Ball S.G."/>
            <person name="Gile G.H."/>
            <person name="Hirakawa Y."/>
            <person name="Hopkins J.F."/>
            <person name="Kuo A."/>
            <person name="Rensing S.A."/>
            <person name="Schmutz J."/>
            <person name="Symeonidi A."/>
            <person name="Elias M."/>
            <person name="Eveleigh R.J."/>
            <person name="Herman E.K."/>
            <person name="Klute M.J."/>
            <person name="Nakayama T."/>
            <person name="Obornik M."/>
            <person name="Reyes-Prieto A."/>
            <person name="Armbrust E.V."/>
            <person name="Aves S.J."/>
            <person name="Beiko R.G."/>
            <person name="Coutinho P."/>
            <person name="Dacks J.B."/>
            <person name="Durnford D.G."/>
            <person name="Fast N.M."/>
            <person name="Green B.R."/>
            <person name="Grisdale C.J."/>
            <person name="Hempel F."/>
            <person name="Henrissat B."/>
            <person name="Hoppner M.P."/>
            <person name="Ishida K."/>
            <person name="Kim E."/>
            <person name="Koreny L."/>
            <person name="Kroth P.G."/>
            <person name="Liu Y."/>
            <person name="Malik S.B."/>
            <person name="Maier U.G."/>
            <person name="McRose D."/>
            <person name="Mock T."/>
            <person name="Neilson J.A."/>
            <person name="Onodera N.T."/>
            <person name="Poole A.M."/>
            <person name="Pritham E.J."/>
            <person name="Richards T.A."/>
            <person name="Rocap G."/>
            <person name="Roy S.W."/>
            <person name="Sarai C."/>
            <person name="Schaack S."/>
            <person name="Shirato S."/>
            <person name="Slamovits C.H."/>
            <person name="Spencer D.F."/>
            <person name="Suzuki S."/>
            <person name="Worden A.Z."/>
            <person name="Zauner S."/>
            <person name="Barry K."/>
            <person name="Bell C."/>
            <person name="Bharti A.K."/>
            <person name="Crow J.A."/>
            <person name="Grimwood J."/>
            <person name="Kramer R."/>
            <person name="Lindquist E."/>
            <person name="Lucas S."/>
            <person name="Salamov A."/>
            <person name="McFadden G.I."/>
            <person name="Lane C.E."/>
            <person name="Keeling P.J."/>
            <person name="Gray M.W."/>
            <person name="Grigoriev I.V."/>
            <person name="Archibald J.M."/>
        </authorList>
    </citation>
    <scope>NUCLEOTIDE SEQUENCE</scope>
    <source>
        <strain evidence="1 3">CCMP2712</strain>
    </source>
</reference>
<organism evidence="1">
    <name type="scientific">Guillardia theta (strain CCMP2712)</name>
    <name type="common">Cryptophyte</name>
    <dbReference type="NCBI Taxonomy" id="905079"/>
    <lineage>
        <taxon>Eukaryota</taxon>
        <taxon>Cryptophyceae</taxon>
        <taxon>Pyrenomonadales</taxon>
        <taxon>Geminigeraceae</taxon>
        <taxon>Guillardia</taxon>
    </lineage>
</organism>
<evidence type="ECO:0000313" key="3">
    <source>
        <dbReference type="Proteomes" id="UP000011087"/>
    </source>
</evidence>
<keyword evidence="3" id="KW-1185">Reference proteome</keyword>
<gene>
    <name evidence="1" type="ORF">GUITHDRAFT_155456</name>
</gene>
<dbReference type="EMBL" id="JH993088">
    <property type="protein sequence ID" value="EKX35569.1"/>
    <property type="molecule type" value="Genomic_DNA"/>
</dbReference>
<dbReference type="RefSeq" id="XP_005822549.1">
    <property type="nucleotide sequence ID" value="XM_005822492.1"/>
</dbReference>
<dbReference type="PaxDb" id="55529-EKX35569"/>
<name>L1IHZ7_GUITC</name>
<protein>
    <recommendedName>
        <fullName evidence="4">LysM domain-containing protein</fullName>
    </recommendedName>
</protein>
<evidence type="ECO:0000313" key="2">
    <source>
        <dbReference type="EnsemblProtists" id="EKX35569"/>
    </source>
</evidence>
<evidence type="ECO:0000313" key="1">
    <source>
        <dbReference type="EMBL" id="EKX35569.1"/>
    </source>
</evidence>
<dbReference type="KEGG" id="gtt:GUITHDRAFT_155456"/>
<proteinExistence type="predicted"/>